<feature type="domain" description="C2 NT-type" evidence="2">
    <location>
        <begin position="92"/>
        <end position="235"/>
    </location>
</feature>
<evidence type="ECO:0000256" key="1">
    <source>
        <dbReference type="SAM" id="MobiDB-lite"/>
    </source>
</evidence>
<evidence type="ECO:0000259" key="2">
    <source>
        <dbReference type="PROSITE" id="PS51840"/>
    </source>
</evidence>
<comment type="caution">
    <text evidence="3">The sequence shown here is derived from an EMBL/GenBank/DDBJ whole genome shotgun (WGS) entry which is preliminary data.</text>
</comment>
<dbReference type="PANTHER" id="PTHR33414:SF1">
    <property type="entry name" value="PROTEIN PLASTID MOVEMENT IMPAIRED 1-RELATED 1"/>
    <property type="match status" value="1"/>
</dbReference>
<reference evidence="3 4" key="1">
    <citation type="submission" date="2024-01" db="EMBL/GenBank/DDBJ databases">
        <title>The genomes of 5 underutilized Papilionoideae crops provide insights into root nodulation and disease resistanc.</title>
        <authorList>
            <person name="Yuan L."/>
        </authorList>
    </citation>
    <scope>NUCLEOTIDE SEQUENCE [LARGE SCALE GENOMIC DNA]</scope>
    <source>
        <strain evidence="3">ZHUSHIDOU_FW_LH</strain>
        <tissue evidence="3">Leaf</tissue>
    </source>
</reference>
<evidence type="ECO:0000313" key="4">
    <source>
        <dbReference type="Proteomes" id="UP001372338"/>
    </source>
</evidence>
<dbReference type="Proteomes" id="UP001372338">
    <property type="component" value="Unassembled WGS sequence"/>
</dbReference>
<proteinExistence type="predicted"/>
<feature type="region of interest" description="Disordered" evidence="1">
    <location>
        <begin position="1"/>
        <end position="22"/>
    </location>
</feature>
<accession>A0AAN9P8C1</accession>
<dbReference type="PROSITE" id="PS51840">
    <property type="entry name" value="C2_NT"/>
    <property type="match status" value="1"/>
</dbReference>
<evidence type="ECO:0000313" key="3">
    <source>
        <dbReference type="EMBL" id="KAK7288546.1"/>
    </source>
</evidence>
<name>A0AAN9P8C1_CROPI</name>
<sequence>MSSKGDEAGKKSSEGSFDNHSKLSRDVETISEALYKDKISIRNLTSLTIPRSKSTEKFSLPDPKSKPKASNEDKLVKDKKSIWNWKPLKALSINRGGRRFNCRFSLHVHLIEGLPSSLNDASLCVYWKRRDEVMVTPPTKVIKSVAEFEEMLTCTCSISGSRSGHHNSSKYEAKHFLLYASMVGAPELDLGNNRVDLTRLLPFTLEELEVEKSSGTWTTSFRLSGAAKGAAMNVS</sequence>
<protein>
    <recommendedName>
        <fullName evidence="2">C2 NT-type domain-containing protein</fullName>
    </recommendedName>
</protein>
<organism evidence="3 4">
    <name type="scientific">Crotalaria pallida</name>
    <name type="common">Smooth rattlebox</name>
    <name type="synonym">Crotalaria striata</name>
    <dbReference type="NCBI Taxonomy" id="3830"/>
    <lineage>
        <taxon>Eukaryota</taxon>
        <taxon>Viridiplantae</taxon>
        <taxon>Streptophyta</taxon>
        <taxon>Embryophyta</taxon>
        <taxon>Tracheophyta</taxon>
        <taxon>Spermatophyta</taxon>
        <taxon>Magnoliopsida</taxon>
        <taxon>eudicotyledons</taxon>
        <taxon>Gunneridae</taxon>
        <taxon>Pentapetalae</taxon>
        <taxon>rosids</taxon>
        <taxon>fabids</taxon>
        <taxon>Fabales</taxon>
        <taxon>Fabaceae</taxon>
        <taxon>Papilionoideae</taxon>
        <taxon>50 kb inversion clade</taxon>
        <taxon>genistoids sensu lato</taxon>
        <taxon>core genistoids</taxon>
        <taxon>Crotalarieae</taxon>
        <taxon>Crotalaria</taxon>
    </lineage>
</organism>
<dbReference type="InterPro" id="IPR019448">
    <property type="entry name" value="NT-C2"/>
</dbReference>
<keyword evidence="4" id="KW-1185">Reference proteome</keyword>
<dbReference type="PANTHER" id="PTHR33414">
    <property type="entry name" value="PROTEIN PLASTID MOVEMENT IMPAIRED 1-RELATED 1"/>
    <property type="match status" value="1"/>
</dbReference>
<dbReference type="Pfam" id="PF10358">
    <property type="entry name" value="NT-C2"/>
    <property type="match status" value="1"/>
</dbReference>
<dbReference type="EMBL" id="JAYWIO010000001">
    <property type="protein sequence ID" value="KAK7288546.1"/>
    <property type="molecule type" value="Genomic_DNA"/>
</dbReference>
<dbReference type="InterPro" id="IPR039614">
    <property type="entry name" value="PMI1-like"/>
</dbReference>
<dbReference type="AlphaFoldDB" id="A0AAN9P8C1"/>
<gene>
    <name evidence="3" type="ORF">RIF29_02007</name>
</gene>